<dbReference type="RefSeq" id="WP_338393121.1">
    <property type="nucleotide sequence ID" value="NZ_AP025314.1"/>
</dbReference>
<name>A0AAU9CLS0_9BACT</name>
<reference evidence="1 2" key="1">
    <citation type="submission" date="2021-12" db="EMBL/GenBank/DDBJ databases">
        <title>Genome sequencing of bacteria with rrn-lacking chromosome and rrn-plasmid.</title>
        <authorList>
            <person name="Anda M."/>
            <person name="Iwasaki W."/>
        </authorList>
    </citation>
    <scope>NUCLEOTIDE SEQUENCE [LARGE SCALE GENOMIC DNA]</scope>
    <source>
        <strain evidence="1 2">DSM 100852</strain>
    </source>
</reference>
<gene>
    <name evidence="1" type="ORF">FUAX_02490</name>
</gene>
<accession>A0AAU9CLS0</accession>
<evidence type="ECO:0000313" key="2">
    <source>
        <dbReference type="Proteomes" id="UP001348817"/>
    </source>
</evidence>
<sequence>MRKHIFAVLLVAPLLLWNCSDSDDDGYTPKDSGLNYEMAYQEMVKLMDSYKEDSGKELFDPGAPSKFTEKQNVFMSNAISIKLDHTAPTVTLPVFKGEGADGGEVYYIITEASDYQIAKRMGINYSPKLKYARGSQGVQLVTLNDSGRMKFKGKVDFSPVRRIVPGDGPFAFPPKVAEPGAIGDAEYSPVVVLPSGLVMNATPLKNATGLHDRLPEGQQSIDTDKMEATLQILDGFQNGRAYYYHLVTDAYDNVPATIELGIYAPRLGKIPQFGQSTLDQESALLAFSPVGNGITGEADPMRQGLNSAILSDKNGSGADAPLDPINVFPIEPANHQIDNNYSPLWDAHINRWTDEAIQQNKRRRITSFEDLKSLIKAGWVTSFTPDAGPENPYVGGLHASNAIINCPVIAHPYE</sequence>
<dbReference type="EMBL" id="AP025314">
    <property type="protein sequence ID" value="BDD07817.1"/>
    <property type="molecule type" value="Genomic_DNA"/>
</dbReference>
<dbReference type="Proteomes" id="UP001348817">
    <property type="component" value="Chromosome"/>
</dbReference>
<organism evidence="1 2">
    <name type="scientific">Fulvitalea axinellae</name>
    <dbReference type="NCBI Taxonomy" id="1182444"/>
    <lineage>
        <taxon>Bacteria</taxon>
        <taxon>Pseudomonadati</taxon>
        <taxon>Bacteroidota</taxon>
        <taxon>Cytophagia</taxon>
        <taxon>Cytophagales</taxon>
        <taxon>Persicobacteraceae</taxon>
        <taxon>Fulvitalea</taxon>
    </lineage>
</organism>
<protein>
    <submittedName>
        <fullName evidence="1">Uncharacterized protein</fullName>
    </submittedName>
</protein>
<evidence type="ECO:0000313" key="1">
    <source>
        <dbReference type="EMBL" id="BDD07817.1"/>
    </source>
</evidence>
<keyword evidence="2" id="KW-1185">Reference proteome</keyword>
<proteinExistence type="predicted"/>
<dbReference type="AlphaFoldDB" id="A0AAU9CLS0"/>
<dbReference type="KEGG" id="fax:FUAX_02490"/>